<dbReference type="PROSITE" id="PS00028">
    <property type="entry name" value="ZINC_FINGER_C2H2_1"/>
    <property type="match status" value="1"/>
</dbReference>
<comment type="caution">
    <text evidence="4">The sequence shown here is derived from an EMBL/GenBank/DDBJ whole genome shotgun (WGS) entry which is preliminary data.</text>
</comment>
<proteinExistence type="predicted"/>
<accession>A0A8E0S2I7</accession>
<dbReference type="Proteomes" id="UP000728185">
    <property type="component" value="Unassembled WGS sequence"/>
</dbReference>
<evidence type="ECO:0000313" key="5">
    <source>
        <dbReference type="Proteomes" id="UP000728185"/>
    </source>
</evidence>
<dbReference type="EMBL" id="LUCM01004127">
    <property type="protein sequence ID" value="KAA0194766.1"/>
    <property type="molecule type" value="Genomic_DNA"/>
</dbReference>
<dbReference type="AlphaFoldDB" id="A0A8E0S2I7"/>
<dbReference type="InterPro" id="IPR013087">
    <property type="entry name" value="Znf_C2H2_type"/>
</dbReference>
<organism evidence="4 5">
    <name type="scientific">Fasciolopsis buskii</name>
    <dbReference type="NCBI Taxonomy" id="27845"/>
    <lineage>
        <taxon>Eukaryota</taxon>
        <taxon>Metazoa</taxon>
        <taxon>Spiralia</taxon>
        <taxon>Lophotrochozoa</taxon>
        <taxon>Platyhelminthes</taxon>
        <taxon>Trematoda</taxon>
        <taxon>Digenea</taxon>
        <taxon>Plagiorchiida</taxon>
        <taxon>Echinostomata</taxon>
        <taxon>Echinostomatoidea</taxon>
        <taxon>Fasciolidae</taxon>
        <taxon>Fasciolopsis</taxon>
    </lineage>
</organism>
<feature type="region of interest" description="Disordered" evidence="2">
    <location>
        <begin position="570"/>
        <end position="598"/>
    </location>
</feature>
<evidence type="ECO:0000256" key="2">
    <source>
        <dbReference type="SAM" id="MobiDB-lite"/>
    </source>
</evidence>
<keyword evidence="1" id="KW-0479">Metal-binding</keyword>
<name>A0A8E0S2I7_9TREM</name>
<dbReference type="PROSITE" id="PS50157">
    <property type="entry name" value="ZINC_FINGER_C2H2_2"/>
    <property type="match status" value="1"/>
</dbReference>
<feature type="compositionally biased region" description="Basic and acidic residues" evidence="2">
    <location>
        <begin position="650"/>
        <end position="660"/>
    </location>
</feature>
<feature type="compositionally biased region" description="Low complexity" evidence="2">
    <location>
        <begin position="633"/>
        <end position="646"/>
    </location>
</feature>
<feature type="domain" description="C2H2-type" evidence="3">
    <location>
        <begin position="129"/>
        <end position="153"/>
    </location>
</feature>
<protein>
    <submittedName>
        <fullName evidence="4">Zinc finger C2H2</fullName>
    </submittedName>
</protein>
<feature type="region of interest" description="Disordered" evidence="2">
    <location>
        <begin position="757"/>
        <end position="825"/>
    </location>
</feature>
<feature type="compositionally biased region" description="Polar residues" evidence="2">
    <location>
        <begin position="809"/>
        <end position="818"/>
    </location>
</feature>
<evidence type="ECO:0000256" key="1">
    <source>
        <dbReference type="PROSITE-ProRule" id="PRU00042"/>
    </source>
</evidence>
<feature type="compositionally biased region" description="Acidic residues" evidence="2">
    <location>
        <begin position="163"/>
        <end position="189"/>
    </location>
</feature>
<dbReference type="GO" id="GO:0008270">
    <property type="term" value="F:zinc ion binding"/>
    <property type="evidence" value="ECO:0007669"/>
    <property type="project" value="UniProtKB-KW"/>
</dbReference>
<dbReference type="Gene3D" id="3.30.160.60">
    <property type="entry name" value="Classic Zinc Finger"/>
    <property type="match status" value="1"/>
</dbReference>
<keyword evidence="1" id="KW-0863">Zinc-finger</keyword>
<feature type="region of interest" description="Disordered" evidence="2">
    <location>
        <begin position="624"/>
        <end position="660"/>
    </location>
</feature>
<evidence type="ECO:0000313" key="4">
    <source>
        <dbReference type="EMBL" id="KAA0194766.1"/>
    </source>
</evidence>
<keyword evidence="5" id="KW-1185">Reference proteome</keyword>
<dbReference type="SMART" id="SM00355">
    <property type="entry name" value="ZnF_C2H2"/>
    <property type="match status" value="4"/>
</dbReference>
<gene>
    <name evidence="4" type="ORF">FBUS_06512</name>
</gene>
<sequence>MADLAARMPLLEKQHQVVDMDRNTKLTFNYLGLNSSDYLSHVLHPNNLTAAVACKENTSVLSTEAMQTEKDRFTDFAEESTSLGSPRTAGSAQVPVSYMHAGGFRYQIRRPVESWKFLETRKLDGSVIFLCRFCGSSYKHKKSLNKHWKDKHADVPRPQGAQADDDDEDEDDDDEDEDGDEEEQDEEIEGGEKSDTENVPPSNAIKLCTKGVTQHLNGAEDANVDSYPCVDTRVKFRESTQRVTSAERAALRRISAPISRQTEKSIRPRRISFLPDSGGKRETASYRASVPLKRRFRNTDDPGPTGSDFLNNRADFVYRGFHEPTNKRRQSNIAQHETYQSSESGTHLSVIKENAFDTVTRSSFVQRKQDEFDDKSTLRQTPARSIIPDSQPLDLSVLRSIDSPQTEVSSSQAAPITDANSKNKQAIDVSLLIGLLQTALNTLTTELRESQKRSTEGPISTNNLSRTSISLLLAIGTLLVSIVDNKGDMGTARSLSPKIDPESCKVENCIASRQSVPSITCSTPPNNPMVLPPAPASAFISPAIESHPFEVDNYRPKTDHMALSFSPHTDLARTTPTQSVHNTDIHTEDSSSAADGLTKSRSNDYISTLNNFVVTQPTTPLWHSRSNIKSGATVTNSSTSSVDNVTKMSRQTEDPKSASESQHEYQIICPVCNFDARWFSELRAHMVNHSEHRMFGCCFCTYRAKWKWDVAKHMRRCPLGRHVAHLSNEALLRIVRYHPPPKGNILYNYFPQDGFPGVGLDRPPTPPPYPGQVDVSVPGQGRGEHQKRFGTVTNRTDNSPADDPPLLTRQGSSDSQSDVEADPSPHTLNIVDGMDSNQQKPATLQAASESYKTVSFRPPKIEPQNNSEIHQSGFVFTLRKCSYCTFHCIDEREYQRHLHSHRSVVAATATTTTTTLCDA</sequence>
<feature type="region of interest" description="Disordered" evidence="2">
    <location>
        <begin position="145"/>
        <end position="203"/>
    </location>
</feature>
<evidence type="ECO:0000259" key="3">
    <source>
        <dbReference type="PROSITE" id="PS50157"/>
    </source>
</evidence>
<keyword evidence="1" id="KW-0862">Zinc</keyword>
<reference evidence="4" key="1">
    <citation type="submission" date="2019-05" db="EMBL/GenBank/DDBJ databases">
        <title>Annotation for the trematode Fasciolopsis buski.</title>
        <authorList>
            <person name="Choi Y.-J."/>
        </authorList>
    </citation>
    <scope>NUCLEOTIDE SEQUENCE</scope>
    <source>
        <strain evidence="4">HT</strain>
        <tissue evidence="4">Whole worm</tissue>
    </source>
</reference>
<feature type="compositionally biased region" description="Polar residues" evidence="2">
    <location>
        <begin position="331"/>
        <end position="346"/>
    </location>
</feature>
<feature type="region of interest" description="Disordered" evidence="2">
    <location>
        <begin position="323"/>
        <end position="346"/>
    </location>
</feature>
<feature type="compositionally biased region" description="Polar residues" evidence="2">
    <location>
        <begin position="572"/>
        <end position="582"/>
    </location>
</feature>
<dbReference type="OrthoDB" id="10004641at2759"/>
<feature type="region of interest" description="Disordered" evidence="2">
    <location>
        <begin position="370"/>
        <end position="389"/>
    </location>
</feature>